<reference evidence="1 2" key="1">
    <citation type="submission" date="2018-01" db="EMBL/GenBank/DDBJ databases">
        <title>The whole genome sequencing and assembly of Halobacillus litoralis ERB031 strain.</title>
        <authorList>
            <person name="Lee S.-J."/>
            <person name="Park M.-K."/>
            <person name="Kim J.-Y."/>
            <person name="Lee Y.-J."/>
            <person name="Yi H."/>
            <person name="Bahn Y.-S."/>
            <person name="Kim J.F."/>
            <person name="Lee D.-W."/>
        </authorList>
    </citation>
    <scope>NUCLEOTIDE SEQUENCE [LARGE SCALE GENOMIC DNA]</scope>
    <source>
        <strain evidence="1 2">ERB 031</strain>
    </source>
</reference>
<dbReference type="OrthoDB" id="2895230at2"/>
<evidence type="ECO:0000313" key="1">
    <source>
        <dbReference type="EMBL" id="QAS54600.1"/>
    </source>
</evidence>
<name>A0A410MIS4_9BACI</name>
<dbReference type="KEGG" id="hli:HLI_09215"/>
<proteinExistence type="predicted"/>
<gene>
    <name evidence="1" type="ORF">HLI_09215</name>
</gene>
<evidence type="ECO:0000313" key="2">
    <source>
        <dbReference type="Proteomes" id="UP000287756"/>
    </source>
</evidence>
<sequence>MLPQKQKEEEAFKGTILEGRERKYTIINERDREKYLTPEEKRKLDSALFHYLSKIEDGRARDGKEPFNSYLVVNVDEPYSNEIAETIKRNGHLK</sequence>
<dbReference type="EMBL" id="CP026118">
    <property type="protein sequence ID" value="QAS54600.1"/>
    <property type="molecule type" value="Genomic_DNA"/>
</dbReference>
<dbReference type="AlphaFoldDB" id="A0A410MIS4"/>
<protein>
    <submittedName>
        <fullName evidence="1">Uncharacterized protein</fullName>
    </submittedName>
</protein>
<accession>A0A410MIS4</accession>
<organism evidence="1 2">
    <name type="scientific">Halobacillus litoralis</name>
    <dbReference type="NCBI Taxonomy" id="45668"/>
    <lineage>
        <taxon>Bacteria</taxon>
        <taxon>Bacillati</taxon>
        <taxon>Bacillota</taxon>
        <taxon>Bacilli</taxon>
        <taxon>Bacillales</taxon>
        <taxon>Bacillaceae</taxon>
        <taxon>Halobacillus</taxon>
    </lineage>
</organism>
<dbReference type="Proteomes" id="UP000287756">
    <property type="component" value="Chromosome"/>
</dbReference>